<evidence type="ECO:0000259" key="3">
    <source>
        <dbReference type="Pfam" id="PF13359"/>
    </source>
</evidence>
<protein>
    <submittedName>
        <fullName evidence="4">IS5/IS1182 family transposase</fullName>
    </submittedName>
</protein>
<dbReference type="Pfam" id="PF13359">
    <property type="entry name" value="DDE_Tnp_4"/>
    <property type="match status" value="1"/>
</dbReference>
<feature type="domain" description="DDE Tnp4" evidence="3">
    <location>
        <begin position="146"/>
        <end position="283"/>
    </location>
</feature>
<keyword evidence="5" id="KW-1185">Reference proteome</keyword>
<dbReference type="EMBL" id="QRGR01000036">
    <property type="protein sequence ID" value="RDV11946.1"/>
    <property type="molecule type" value="Genomic_DNA"/>
</dbReference>
<comment type="cofactor">
    <cofactor evidence="1">
        <name>a divalent metal cation</name>
        <dbReference type="ChEBI" id="CHEBI:60240"/>
    </cofactor>
</comment>
<proteinExistence type="predicted"/>
<comment type="caution">
    <text evidence="4">The sequence shown here is derived from an EMBL/GenBank/DDBJ whole genome shotgun (WGS) entry which is preliminary data.</text>
</comment>
<organism evidence="4 5">
    <name type="scientific">Pontibacter diazotrophicus</name>
    <dbReference type="NCBI Taxonomy" id="1400979"/>
    <lineage>
        <taxon>Bacteria</taxon>
        <taxon>Pseudomonadati</taxon>
        <taxon>Bacteroidota</taxon>
        <taxon>Cytophagia</taxon>
        <taxon>Cytophagales</taxon>
        <taxon>Hymenobacteraceae</taxon>
        <taxon>Pontibacter</taxon>
    </lineage>
</organism>
<keyword evidence="2" id="KW-0479">Metal-binding</keyword>
<evidence type="ECO:0000256" key="1">
    <source>
        <dbReference type="ARBA" id="ARBA00001968"/>
    </source>
</evidence>
<dbReference type="OrthoDB" id="1270539at2"/>
<reference evidence="5" key="1">
    <citation type="submission" date="2018-08" db="EMBL/GenBank/DDBJ databases">
        <authorList>
            <person name="Liu Z.-W."/>
            <person name="Du Z.-J."/>
        </authorList>
    </citation>
    <scope>NUCLEOTIDE SEQUENCE [LARGE SCALE GENOMIC DNA]</scope>
    <source>
        <strain evidence="5">H4X</strain>
    </source>
</reference>
<evidence type="ECO:0000256" key="2">
    <source>
        <dbReference type="ARBA" id="ARBA00022723"/>
    </source>
</evidence>
<dbReference type="Proteomes" id="UP000256708">
    <property type="component" value="Unassembled WGS sequence"/>
</dbReference>
<evidence type="ECO:0000313" key="5">
    <source>
        <dbReference type="Proteomes" id="UP000256708"/>
    </source>
</evidence>
<name>A0A3D8L3M5_9BACT</name>
<evidence type="ECO:0000313" key="4">
    <source>
        <dbReference type="EMBL" id="RDV11946.1"/>
    </source>
</evidence>
<sequence>MQTVRLAYAFLLSLLEDALREKRNQLLRVKKALSYHAFFSLSTSEYHSKGSIFKAVNIVKNELSAPSTFPVLPYPVFLQRCGAGTKECFGGRRISWQGVYHHFKKWATDGSLRKAWIALLKSQRRLLNLSCVQLDGSQTICKNGGECIGYQTRKAAKSCNSLFLADRKGLLLACSQPVSGAHHDLFEIERVFKELCGLLQEAGIETEGLFLNADAGFDSGGFRGLCSEMSIEANIAFNPRNGRADGEYVYFDEELFKCRVVIEHANAWLDSFKALLIRFETKAQHWQALHWLAFIVKFVRKINKKLKH</sequence>
<dbReference type="AlphaFoldDB" id="A0A3D8L3M5"/>
<gene>
    <name evidence="4" type="ORF">DXT99_23270</name>
</gene>
<dbReference type="PANTHER" id="PTHR30007:SF0">
    <property type="entry name" value="TRANSPOSASE"/>
    <property type="match status" value="1"/>
</dbReference>
<dbReference type="PANTHER" id="PTHR30007">
    <property type="entry name" value="PHP DOMAIN PROTEIN"/>
    <property type="match status" value="1"/>
</dbReference>
<dbReference type="InterPro" id="IPR027806">
    <property type="entry name" value="HARBI1_dom"/>
</dbReference>
<accession>A0A3D8L3M5</accession>
<dbReference type="GO" id="GO:0046872">
    <property type="term" value="F:metal ion binding"/>
    <property type="evidence" value="ECO:0007669"/>
    <property type="project" value="UniProtKB-KW"/>
</dbReference>